<dbReference type="EMBL" id="BRYB01003311">
    <property type="protein sequence ID" value="GMI34449.1"/>
    <property type="molecule type" value="Genomic_DNA"/>
</dbReference>
<sequence length="337" mass="36150">YDALADAALSPEERAVARLAAKNENGSGIDAALEELEGMTFLPPAPTTEGGDSGGTPAIPNWVVDREARRGEEDAGARWLRERGYARSAVEAAGGGEKEEVLSRLFLPAGTARSAPTEEAAELREEEIEVLSAIFPDVSFPPPPAFDFALPLPGYEPSPRFQIPDGAPDAVLSMDVLATETGYPLGLPVLALSGGGLPEAALRSLTGRLVEWLGEEMEGRGGDLSNVIYEAATLAAEWAQEWVAEFEAAEEKREGEAKIKFEAEREEREKKEREERKKRLGTSGQGPRYKSEAERRADAQRRLGGAFDGGGGGGKPQGREWDTSGPTQEELLADLFG</sequence>
<feature type="region of interest" description="Disordered" evidence="1">
    <location>
        <begin position="253"/>
        <end position="337"/>
    </location>
</feature>
<gene>
    <name evidence="2" type="ORF">TeGR_g4143</name>
</gene>
<feature type="region of interest" description="Disordered" evidence="1">
    <location>
        <begin position="41"/>
        <end position="60"/>
    </location>
</feature>
<dbReference type="Gene3D" id="3.10.110.10">
    <property type="entry name" value="Ubiquitin Conjugating Enzyme"/>
    <property type="match status" value="1"/>
</dbReference>
<proteinExistence type="predicted"/>
<feature type="compositionally biased region" description="Basic and acidic residues" evidence="1">
    <location>
        <begin position="289"/>
        <end position="301"/>
    </location>
</feature>
<protein>
    <recommendedName>
        <fullName evidence="4">RWD domain-containing protein</fullName>
    </recommendedName>
</protein>
<accession>A0ABQ6MVN5</accession>
<dbReference type="Proteomes" id="UP001165060">
    <property type="component" value="Unassembled WGS sequence"/>
</dbReference>
<dbReference type="SUPFAM" id="SSF54495">
    <property type="entry name" value="UBC-like"/>
    <property type="match status" value="1"/>
</dbReference>
<feature type="non-terminal residue" evidence="2">
    <location>
        <position position="1"/>
    </location>
</feature>
<name>A0ABQ6MVN5_9STRA</name>
<dbReference type="InterPro" id="IPR016135">
    <property type="entry name" value="UBQ-conjugating_enzyme/RWD"/>
</dbReference>
<comment type="caution">
    <text evidence="2">The sequence shown here is derived from an EMBL/GenBank/DDBJ whole genome shotgun (WGS) entry which is preliminary data.</text>
</comment>
<evidence type="ECO:0000256" key="1">
    <source>
        <dbReference type="SAM" id="MobiDB-lite"/>
    </source>
</evidence>
<keyword evidence="3" id="KW-1185">Reference proteome</keyword>
<evidence type="ECO:0008006" key="4">
    <source>
        <dbReference type="Google" id="ProtNLM"/>
    </source>
</evidence>
<feature type="compositionally biased region" description="Gly residues" evidence="1">
    <location>
        <begin position="306"/>
        <end position="316"/>
    </location>
</feature>
<organism evidence="2 3">
    <name type="scientific">Tetraparma gracilis</name>
    <dbReference type="NCBI Taxonomy" id="2962635"/>
    <lineage>
        <taxon>Eukaryota</taxon>
        <taxon>Sar</taxon>
        <taxon>Stramenopiles</taxon>
        <taxon>Ochrophyta</taxon>
        <taxon>Bolidophyceae</taxon>
        <taxon>Parmales</taxon>
        <taxon>Triparmaceae</taxon>
        <taxon>Tetraparma</taxon>
    </lineage>
</organism>
<reference evidence="2 3" key="1">
    <citation type="journal article" date="2023" name="Commun. Biol.">
        <title>Genome analysis of Parmales, the sister group of diatoms, reveals the evolutionary specialization of diatoms from phago-mixotrophs to photoautotrophs.</title>
        <authorList>
            <person name="Ban H."/>
            <person name="Sato S."/>
            <person name="Yoshikawa S."/>
            <person name="Yamada K."/>
            <person name="Nakamura Y."/>
            <person name="Ichinomiya M."/>
            <person name="Sato N."/>
            <person name="Blanc-Mathieu R."/>
            <person name="Endo H."/>
            <person name="Kuwata A."/>
            <person name="Ogata H."/>
        </authorList>
    </citation>
    <scope>NUCLEOTIDE SEQUENCE [LARGE SCALE GENOMIC DNA]</scope>
</reference>
<evidence type="ECO:0000313" key="3">
    <source>
        <dbReference type="Proteomes" id="UP001165060"/>
    </source>
</evidence>
<feature type="compositionally biased region" description="Basic and acidic residues" evidence="1">
    <location>
        <begin position="253"/>
        <end position="277"/>
    </location>
</feature>
<evidence type="ECO:0000313" key="2">
    <source>
        <dbReference type="EMBL" id="GMI34449.1"/>
    </source>
</evidence>